<gene>
    <name evidence="1" type="ORF">ASZ90_011350</name>
</gene>
<accession>A0A0W8FF34</accession>
<dbReference type="AlphaFoldDB" id="A0A0W8FF34"/>
<organism evidence="1">
    <name type="scientific">hydrocarbon metagenome</name>
    <dbReference type="NCBI Taxonomy" id="938273"/>
    <lineage>
        <taxon>unclassified sequences</taxon>
        <taxon>metagenomes</taxon>
        <taxon>ecological metagenomes</taxon>
    </lineage>
</organism>
<dbReference type="EMBL" id="LNQE01001346">
    <property type="protein sequence ID" value="KUG18931.1"/>
    <property type="molecule type" value="Genomic_DNA"/>
</dbReference>
<proteinExistence type="predicted"/>
<reference evidence="1" key="1">
    <citation type="journal article" date="2015" name="Proc. Natl. Acad. Sci. U.S.A.">
        <title>Networks of energetic and metabolic interactions define dynamics in microbial communities.</title>
        <authorList>
            <person name="Embree M."/>
            <person name="Liu J.K."/>
            <person name="Al-Bassam M.M."/>
            <person name="Zengler K."/>
        </authorList>
    </citation>
    <scope>NUCLEOTIDE SEQUENCE</scope>
</reference>
<comment type="caution">
    <text evidence="1">The sequence shown here is derived from an EMBL/GenBank/DDBJ whole genome shotgun (WGS) entry which is preliminary data.</text>
</comment>
<protein>
    <submittedName>
        <fullName evidence="1">Uncharacterized protein</fullName>
    </submittedName>
</protein>
<evidence type="ECO:0000313" key="1">
    <source>
        <dbReference type="EMBL" id="KUG18931.1"/>
    </source>
</evidence>
<sequence length="38" mass="4146">MHLQITGLQVHFIGEPVTDMGSSAVIVVSERGIFHILL</sequence>
<name>A0A0W8FF34_9ZZZZ</name>